<evidence type="ECO:0000256" key="1">
    <source>
        <dbReference type="ARBA" id="ARBA00004141"/>
    </source>
</evidence>
<dbReference type="EMBL" id="JABVCQ010000040">
    <property type="protein sequence ID" value="MBB1127202.1"/>
    <property type="molecule type" value="Genomic_DNA"/>
</dbReference>
<keyword evidence="9" id="KW-1185">Reference proteome</keyword>
<accession>A0A839HPW6</accession>
<evidence type="ECO:0000256" key="4">
    <source>
        <dbReference type="ARBA" id="ARBA00022989"/>
    </source>
</evidence>
<dbReference type="PANTHER" id="PTHR30477">
    <property type="entry name" value="ABC-TRANSPORTER METAL-BINDING PROTEIN"/>
    <property type="match status" value="1"/>
</dbReference>
<name>A0A839HPW6_9GAMM</name>
<comment type="caution">
    <text evidence="8">The sequence shown here is derived from an EMBL/GenBank/DDBJ whole genome shotgun (WGS) entry which is preliminary data.</text>
</comment>
<evidence type="ECO:0000256" key="2">
    <source>
        <dbReference type="ARBA" id="ARBA00008034"/>
    </source>
</evidence>
<evidence type="ECO:0000313" key="8">
    <source>
        <dbReference type="EMBL" id="MBB1127202.1"/>
    </source>
</evidence>
<dbReference type="GO" id="GO:0043190">
    <property type="term" value="C:ATP-binding cassette (ABC) transporter complex"/>
    <property type="evidence" value="ECO:0007669"/>
    <property type="project" value="InterPro"/>
</dbReference>
<dbReference type="GO" id="GO:0055085">
    <property type="term" value="P:transmembrane transport"/>
    <property type="evidence" value="ECO:0007669"/>
    <property type="project" value="InterPro"/>
</dbReference>
<keyword evidence="6" id="KW-0813">Transport</keyword>
<comment type="subcellular location">
    <subcellularLocation>
        <location evidence="6">Cell membrane</location>
        <topology evidence="6">Multi-pass membrane protein</topology>
    </subcellularLocation>
    <subcellularLocation>
        <location evidence="1">Membrane</location>
        <topology evidence="1">Multi-pass membrane protein</topology>
    </subcellularLocation>
</comment>
<dbReference type="PANTHER" id="PTHR30477:SF19">
    <property type="entry name" value="METAL ABC TRANSPORTER PERMEASE"/>
    <property type="match status" value="1"/>
</dbReference>
<proteinExistence type="inferred from homology"/>
<dbReference type="Pfam" id="PF00950">
    <property type="entry name" value="ABC-3"/>
    <property type="match status" value="1"/>
</dbReference>
<feature type="transmembrane region" description="Helical" evidence="7">
    <location>
        <begin position="12"/>
        <end position="37"/>
    </location>
</feature>
<dbReference type="Proteomes" id="UP000548632">
    <property type="component" value="Unassembled WGS sequence"/>
</dbReference>
<feature type="transmembrane region" description="Helical" evidence="7">
    <location>
        <begin position="244"/>
        <end position="261"/>
    </location>
</feature>
<comment type="similarity">
    <text evidence="2 6">Belongs to the ABC-3 integral membrane protein family.</text>
</comment>
<feature type="transmembrane region" description="Helical" evidence="7">
    <location>
        <begin position="89"/>
        <end position="112"/>
    </location>
</feature>
<keyword evidence="3 6" id="KW-0812">Transmembrane</keyword>
<keyword evidence="4 7" id="KW-1133">Transmembrane helix</keyword>
<dbReference type="GO" id="GO:0010043">
    <property type="term" value="P:response to zinc ion"/>
    <property type="evidence" value="ECO:0007669"/>
    <property type="project" value="TreeGrafter"/>
</dbReference>
<organism evidence="8 9">
    <name type="scientific">Thiospirillum jenense</name>
    <dbReference type="NCBI Taxonomy" id="1653858"/>
    <lineage>
        <taxon>Bacteria</taxon>
        <taxon>Pseudomonadati</taxon>
        <taxon>Pseudomonadota</taxon>
        <taxon>Gammaproteobacteria</taxon>
        <taxon>Chromatiales</taxon>
        <taxon>Chromatiaceae</taxon>
        <taxon>Thiospirillum</taxon>
    </lineage>
</organism>
<evidence type="ECO:0000256" key="3">
    <source>
        <dbReference type="ARBA" id="ARBA00022692"/>
    </source>
</evidence>
<feature type="transmembrane region" description="Helical" evidence="7">
    <location>
        <begin position="219"/>
        <end position="238"/>
    </location>
</feature>
<feature type="transmembrane region" description="Helical" evidence="7">
    <location>
        <begin position="179"/>
        <end position="207"/>
    </location>
</feature>
<dbReference type="SUPFAM" id="SSF81345">
    <property type="entry name" value="ABC transporter involved in vitamin B12 uptake, BtuC"/>
    <property type="match status" value="1"/>
</dbReference>
<feature type="transmembrane region" description="Helical" evidence="7">
    <location>
        <begin position="124"/>
        <end position="146"/>
    </location>
</feature>
<keyword evidence="5 7" id="KW-0472">Membrane</keyword>
<gene>
    <name evidence="8" type="ORF">HUK38_13350</name>
</gene>
<evidence type="ECO:0000256" key="6">
    <source>
        <dbReference type="RuleBase" id="RU003943"/>
    </source>
</evidence>
<sequence>MFNALLAPFNDPLFHLPLVTGLLLAGVLPVIGTVLMLRDEWLAALGLAHLAAAGALLGHAVGLPGLIGATLGALGGGVYKTAAQARGNVAYGMMILCGWSATLLIAANSALGEQLAHALAEGQLYFAGAGELTATLLLLIVVFWTLPHLMPHLLRSRFFPRCEHANALPAWQWHFGFDLLAAASLAVATVTLGLMSAFALALIPAWIAFQHAPSWRWTLIGAAGGGVLSYLIAFATALHFDQPFGPVLVAVLIAAALLFKFHRD</sequence>
<protein>
    <submittedName>
        <fullName evidence="8">Metal ABC transporter permease</fullName>
    </submittedName>
</protein>
<evidence type="ECO:0000313" key="9">
    <source>
        <dbReference type="Proteomes" id="UP000548632"/>
    </source>
</evidence>
<feature type="transmembrane region" description="Helical" evidence="7">
    <location>
        <begin position="44"/>
        <end position="69"/>
    </location>
</feature>
<dbReference type="AlphaFoldDB" id="A0A839HPW6"/>
<dbReference type="InterPro" id="IPR037294">
    <property type="entry name" value="ABC_BtuC-like"/>
</dbReference>
<dbReference type="InterPro" id="IPR001626">
    <property type="entry name" value="ABC_TroCD"/>
</dbReference>
<evidence type="ECO:0000256" key="5">
    <source>
        <dbReference type="ARBA" id="ARBA00023136"/>
    </source>
</evidence>
<reference evidence="8 9" key="1">
    <citation type="journal article" date="2020" name="Arch. Microbiol.">
        <title>The genome sequence of the giant phototrophic gammaproteobacterium Thiospirillum jenense gives insight into its physiological properties and phylogenetic relationships.</title>
        <authorList>
            <person name="Imhoff J.F."/>
            <person name="Meyer T.E."/>
            <person name="Kyndt J.A."/>
        </authorList>
    </citation>
    <scope>NUCLEOTIDE SEQUENCE [LARGE SCALE GENOMIC DNA]</scope>
    <source>
        <strain evidence="8 9">DSM 216</strain>
    </source>
</reference>
<evidence type="ECO:0000256" key="7">
    <source>
        <dbReference type="SAM" id="Phobius"/>
    </source>
</evidence>